<dbReference type="VEuPathDB" id="FungiDB:BO78DRAFT_420998"/>
<evidence type="ECO:0000313" key="3">
    <source>
        <dbReference type="Proteomes" id="UP000248423"/>
    </source>
</evidence>
<gene>
    <name evidence="2" type="ORF">BO78DRAFT_420998</name>
</gene>
<proteinExistence type="predicted"/>
<organism evidence="2 3">
    <name type="scientific">Aspergillus sclerotiicarbonarius (strain CBS 121057 / IBT 28362)</name>
    <dbReference type="NCBI Taxonomy" id="1448318"/>
    <lineage>
        <taxon>Eukaryota</taxon>
        <taxon>Fungi</taxon>
        <taxon>Dikarya</taxon>
        <taxon>Ascomycota</taxon>
        <taxon>Pezizomycotina</taxon>
        <taxon>Eurotiomycetes</taxon>
        <taxon>Eurotiomycetidae</taxon>
        <taxon>Eurotiales</taxon>
        <taxon>Aspergillaceae</taxon>
        <taxon>Aspergillus</taxon>
        <taxon>Aspergillus subgen. Circumdati</taxon>
    </lineage>
</organism>
<dbReference type="PANTHER" id="PTHR19959">
    <property type="entry name" value="KINESIN LIGHT CHAIN"/>
    <property type="match status" value="1"/>
</dbReference>
<dbReference type="InterPro" id="IPR011990">
    <property type="entry name" value="TPR-like_helical_dom_sf"/>
</dbReference>
<protein>
    <recommendedName>
        <fullName evidence="1">CHAT domain-containing protein</fullName>
    </recommendedName>
</protein>
<dbReference type="Pfam" id="PF12770">
    <property type="entry name" value="CHAT"/>
    <property type="match status" value="1"/>
</dbReference>
<dbReference type="Gene3D" id="1.25.40.10">
    <property type="entry name" value="Tetratricopeptide repeat domain"/>
    <property type="match status" value="2"/>
</dbReference>
<dbReference type="InterPro" id="IPR024983">
    <property type="entry name" value="CHAT_dom"/>
</dbReference>
<name>A0A319E3Z1_ASPSB</name>
<dbReference type="PANTHER" id="PTHR19959:SF119">
    <property type="entry name" value="FUNGAL LIPASE-LIKE DOMAIN-CONTAINING PROTEIN"/>
    <property type="match status" value="1"/>
</dbReference>
<dbReference type="SUPFAM" id="SSF81901">
    <property type="entry name" value="HCP-like"/>
    <property type="match status" value="1"/>
</dbReference>
<keyword evidence="3" id="KW-1185">Reference proteome</keyword>
<accession>A0A319E3Z1</accession>
<evidence type="ECO:0000313" key="2">
    <source>
        <dbReference type="EMBL" id="PYI04100.1"/>
    </source>
</evidence>
<dbReference type="STRING" id="1448318.A0A319E3Z1"/>
<sequence>MTPETPRQKDLLSLLADRLHRAGIVDGECVQDYQLIARIGYPDRGACLGDIRRCDIRAGSHGRVNDLRWAIDVFDRAAQAMPPNHASQWFCLTALGYFYGTSFLETRSLDELRNAVELSNAAVTATSGEDVGWLSRFTRMWWSGEQVDPSNCFLDTHDTSIAPPDEELDRVDGLLNLGLWSALQITETGELVNIQNTITILDEGVKAIPADYWDRGCYLSMFATLLGFRCEQTASIRYNNRALEVSELAVQSLVASNPDVQGYRTMWTATHGSLYHQRFVRFGDTVARDRAIPIYVAATESVQDTSCQRGFIFRQLADLYECRFKDTQDPDDLDRSVQAVKESLATRDSEYAERQGKLGERLFWKFQKTFDLDHLHGAIEALYECFKSLSCGNMNRMVWMVDFGILLTARFTMTGASSDFEQALELLETSLEELDQKGGWLVNLGQTLNTHLTWTVFSNFHRAYLLNALGVLFGQRFSVAGEMRDLERAIKLVQTGLFSVSPFHSYRGTCLLTLTILLFRKAVETGCEEDRSHATSVSEAATKASPMNTRERANCLYIQGTLIGMRYRQYGRRVDLDSAVELCEMAIKAGPDHDPQQGMRSAVLDFWRAAQRMDTGVMPDIFRGMEAMQLSPGVDTSIYRRLISFLLGIQALCTGDNTLLDRAVEEADMAVQDNIYATQVDDLANLGLWLYHRFRRTGHVPDLRRGITIAEQATKVPPLPPRSPRRAFSFFVLANLFGCGYKSTRKMEDLDRAVEFSHVAVEVLPPNGLSRASYMKTLGFWLGTRFMQKGALNDLTEAVDVSEKAVQLLCPDHPDRAEILSNLGIWLGARFTRTRRLDDIKYTVKVSEQAVESLPETHPDLPDFLSNLAHLHLYLFERTGDIEHLHRSIIEARRSVCLTPRGHIDRPMRLSCLATAQNYIFQQRGQFEDLDLALEYAQEAVDIVPPGHCDASQCFSSLGQILGKRFDHTGSMVELNRSVEYCEKAAQATSPKQIDRAAFYFSLSQRLHIRFTRTCLMDDLDKAIEKGAEALARTPENHPDRQMLCLNKASLLGEKYVWTQRDQDLDEAVRIHEKVVSEGYTRDEIHKAMYLNNYCFWLTRRFGRDGETNDLHRAINLSRQSVDITPPNHANRPVYLFDHGQYLGLLFSRTNDIEHVNRAIEAIEQAIQMTMPTPNHPSRGMFLHGLGVNLLRKFTHTQNPRFENECLDRWIEGWHCETANPSTRIEIARKAAGILASRAKWKECSELLEKSIYLLPAVCPKLLKKNDTQNILRESSGLASMAAAATLAAGRDEFLSLQLLELGREVIAGLLLEMRADLSELRTDDPVLAEEFDAIRTELDCPVSLILDQSDVTDHQLLGSSINRRYELNELFNDVVNRIRAKPKYNNFLLPPSCDTVKAAANKTPIITINVSPYRCDAFLIERDQIRILRLEGLSEREVKRKSQQLATSLSQGSSSKLLISILAWLWDVAALPALNALQITQPCSEGAWPHVWWIPTGELGNLPLHAAGHYTGSLADTVLERVVSSYSTSVKALVYARQTTVAKPTTTNLSNALLVPMPQTPGQGRLPYVSEEIKLVRDLCESLNLKPVVPTQCDKKHVLEQLRTCRIFHFAGHGRFNQDRPAQSGLLLQDWESDQLTVENLRDLRLQESSPFLGYLSACSTGSNQKNRPSDEVINLVSACQLAGFRHVVGTLWTVSDELCVEITRVFYEALRDEGIVDEAVGRGLHFAMRKLRDREYRMSISDATGRSAWIEAEEEDVIDSQMGEGDDTQEVMGVLQTTGERDVKPFGHSRRSKGERESLYWVPYVHFGV</sequence>
<evidence type="ECO:0000259" key="1">
    <source>
        <dbReference type="Pfam" id="PF12770"/>
    </source>
</evidence>
<dbReference type="EMBL" id="KZ826373">
    <property type="protein sequence ID" value="PYI04100.1"/>
    <property type="molecule type" value="Genomic_DNA"/>
</dbReference>
<reference evidence="2 3" key="1">
    <citation type="submission" date="2018-02" db="EMBL/GenBank/DDBJ databases">
        <title>The genomes of Aspergillus section Nigri reveals drivers in fungal speciation.</title>
        <authorList>
            <consortium name="DOE Joint Genome Institute"/>
            <person name="Vesth T.C."/>
            <person name="Nybo J."/>
            <person name="Theobald S."/>
            <person name="Brandl J."/>
            <person name="Frisvad J.C."/>
            <person name="Nielsen K.F."/>
            <person name="Lyhne E.K."/>
            <person name="Kogle M.E."/>
            <person name="Kuo A."/>
            <person name="Riley R."/>
            <person name="Clum A."/>
            <person name="Nolan M."/>
            <person name="Lipzen A."/>
            <person name="Salamov A."/>
            <person name="Henrissat B."/>
            <person name="Wiebenga A."/>
            <person name="De vries R.P."/>
            <person name="Grigoriev I.V."/>
            <person name="Mortensen U.H."/>
            <person name="Andersen M.R."/>
            <person name="Baker S.E."/>
        </authorList>
    </citation>
    <scope>NUCLEOTIDE SEQUENCE [LARGE SCALE GENOMIC DNA]</scope>
    <source>
        <strain evidence="2 3">CBS 121057</strain>
    </source>
</reference>
<feature type="domain" description="CHAT" evidence="1">
    <location>
        <begin position="1463"/>
        <end position="1810"/>
    </location>
</feature>
<dbReference type="Proteomes" id="UP000248423">
    <property type="component" value="Unassembled WGS sequence"/>
</dbReference>
<dbReference type="OrthoDB" id="9991317at2759"/>